<feature type="site" description="Transition state stabilizer" evidence="6">
    <location>
        <position position="539"/>
    </location>
</feature>
<comment type="subunit">
    <text evidence="1 6">Homodimer.</text>
</comment>
<proteinExistence type="inferred from homology"/>
<dbReference type="Proteomes" id="UP000252770">
    <property type="component" value="Unassembled WGS sequence"/>
</dbReference>
<feature type="binding site" evidence="6">
    <location>
        <begin position="593"/>
        <end position="594"/>
    </location>
    <ligand>
        <name>alpha-maltose 1-phosphate</name>
        <dbReference type="ChEBI" id="CHEBI:63576"/>
    </ligand>
</feature>
<reference evidence="9 10" key="1">
    <citation type="submission" date="2018-07" db="EMBL/GenBank/DDBJ databases">
        <title>Desertimonas flava gen. nov. sp. nov.</title>
        <authorList>
            <person name="Liu S."/>
        </authorList>
    </citation>
    <scope>NUCLEOTIDE SEQUENCE [LARGE SCALE GENOMIC DNA]</scope>
    <source>
        <strain evidence="9 10">16Sb5-5</strain>
    </source>
</reference>
<dbReference type="Gene3D" id="1.20.58.80">
    <property type="entry name" value="Phosphotransferase system, lactose/cellobiose-type IIA subunit"/>
    <property type="match status" value="1"/>
</dbReference>
<feature type="region of interest" description="Disordered" evidence="7">
    <location>
        <begin position="1"/>
        <end position="50"/>
    </location>
</feature>
<dbReference type="Pfam" id="PF21702">
    <property type="entry name" value="GLGE_C"/>
    <property type="match status" value="1"/>
</dbReference>
<dbReference type="InterPro" id="IPR006047">
    <property type="entry name" value="GH13_cat_dom"/>
</dbReference>
<dbReference type="GO" id="GO:0016758">
    <property type="term" value="F:hexosyltransferase activity"/>
    <property type="evidence" value="ECO:0007669"/>
    <property type="project" value="UniProtKB-UniRule"/>
</dbReference>
<evidence type="ECO:0000256" key="1">
    <source>
        <dbReference type="ARBA" id="ARBA00011738"/>
    </source>
</evidence>
<evidence type="ECO:0000256" key="4">
    <source>
        <dbReference type="ARBA" id="ARBA00023277"/>
    </source>
</evidence>
<dbReference type="CDD" id="cd11344">
    <property type="entry name" value="AmyAc_GlgE_like"/>
    <property type="match status" value="1"/>
</dbReference>
<dbReference type="InterPro" id="IPR013780">
    <property type="entry name" value="Glyco_hydro_b"/>
</dbReference>
<evidence type="ECO:0000313" key="9">
    <source>
        <dbReference type="EMBL" id="RCK71072.1"/>
    </source>
</evidence>
<keyword evidence="2 6" id="KW-0328">Glycosyltransferase</keyword>
<evidence type="ECO:0000313" key="10">
    <source>
        <dbReference type="Proteomes" id="UP000252770"/>
    </source>
</evidence>
<evidence type="ECO:0000259" key="8">
    <source>
        <dbReference type="SMART" id="SM00642"/>
    </source>
</evidence>
<dbReference type="Gene3D" id="2.60.40.10">
    <property type="entry name" value="Immunoglobulins"/>
    <property type="match status" value="1"/>
</dbReference>
<evidence type="ECO:0000256" key="7">
    <source>
        <dbReference type="SAM" id="MobiDB-lite"/>
    </source>
</evidence>
<dbReference type="Gene3D" id="3.20.20.80">
    <property type="entry name" value="Glycosidases"/>
    <property type="match status" value="1"/>
</dbReference>
<keyword evidence="4 6" id="KW-0119">Carbohydrate metabolism</keyword>
<sequence>MAYVGHVSDPSAQPTTPRGPGRTARRQPAAHPDAGAAQPPARQATPTAPAASVAAAPAAAQAPALGVPIGRIPVVAVSPVVEGGRYPAKASVGERFPVRAKVFREGHDAVNASVILTSPDGVETRVDMTALPPAGLDNWEASVVLDEVGPWTFRVEGWSDPWQTWVHHAEAKLPVGMDVELVCLEGQQVLTAAAAIAEAAGRPGDAALLTGTATALTPDTAPEDLLDIALSRSVRRAMATHGPRELLSPTPDYPVFCDRRRALFSAWYEFFPRSQGAVYDEERERWVSGTFDSSHERLEAAAAMGFDIVYLPPIHPIGTAFRKGPNNTLTPGPGDPGSPWAIGSAEGGHDAIHPDLGGWDDFDRFVARATELGLEVALDLALQASPDHPWVTEHPEWFSLRPDGTIAYAENPPKKYQDIYPINFDRDPEGIYAEVLRIVRLWMSHGVRVFRVDNPHTKPVNFWAWLLAEVRRTDPDVIFLAEAFTKPEMMRTLGKVGYQQSYTYFTWRNEKWELAEYLTEVSQETAHIMRPNFFVNTPDINPTFLQSGLASAFTIRAVLAATMSPTWGVYSGFELLEHEPLRQGGEEYLDSEKYQYRPRDFDAPGNLGLLLGRLNAIRRAHPALQQLRDVTLQHVPDAEIFAFSKTATTSSGDDHVVVVCSLNPYVTRESEVYLDLAAMGLPEDAVLELVDELTGATYHWGARNFVSLSPAAPAHVLSVRAVNGQSLVTGGTGAGR</sequence>
<accession>A0A367Z1C7</accession>
<comment type="function">
    <text evidence="6">Maltosyltransferase that uses maltose 1-phosphate (M1P) as the sugar donor to elongate linear or branched alpha-(1-&gt;4)-glucans. Is involved in a branched alpha-glucan biosynthetic pathway from trehalose, together with TreS, Mak and GlgB.</text>
</comment>
<dbReference type="InterPro" id="IPR026585">
    <property type="entry name" value="GlgE"/>
</dbReference>
<feature type="compositionally biased region" description="Low complexity" evidence="7">
    <location>
        <begin position="12"/>
        <end position="50"/>
    </location>
</feature>
<dbReference type="HAMAP" id="MF_02124">
    <property type="entry name" value="GlgE"/>
    <property type="match status" value="1"/>
</dbReference>
<gene>
    <name evidence="6" type="primary">glgE</name>
    <name evidence="9" type="ORF">DT076_00935</name>
</gene>
<evidence type="ECO:0000256" key="5">
    <source>
        <dbReference type="ARBA" id="ARBA00048735"/>
    </source>
</evidence>
<dbReference type="InterPro" id="IPR017853">
    <property type="entry name" value="GH"/>
</dbReference>
<feature type="active site" description="Nucleophile" evidence="6">
    <location>
        <position position="453"/>
    </location>
</feature>
<dbReference type="SUPFAM" id="SSF51445">
    <property type="entry name" value="(Trans)glycosidases"/>
    <property type="match status" value="1"/>
</dbReference>
<dbReference type="AlphaFoldDB" id="A0A367Z1C7"/>
<dbReference type="GO" id="GO:0004553">
    <property type="term" value="F:hydrolase activity, hydrolyzing O-glycosyl compounds"/>
    <property type="evidence" value="ECO:0007669"/>
    <property type="project" value="InterPro"/>
</dbReference>
<name>A0A367Z1C7_9ACTN</name>
<feature type="binding site" evidence="6">
    <location>
        <position position="418"/>
    </location>
    <ligand>
        <name>alpha-maltose 1-phosphate</name>
        <dbReference type="ChEBI" id="CHEBI:63576"/>
    </ligand>
</feature>
<dbReference type="GO" id="GO:0030979">
    <property type="term" value="P:alpha-glucan biosynthetic process"/>
    <property type="evidence" value="ECO:0007669"/>
    <property type="project" value="UniProtKB-UniRule"/>
</dbReference>
<comment type="caution">
    <text evidence="9">The sequence shown here is derived from an EMBL/GenBank/DDBJ whole genome shotgun (WGS) entry which is preliminary data.</text>
</comment>
<evidence type="ECO:0000256" key="3">
    <source>
        <dbReference type="ARBA" id="ARBA00022679"/>
    </source>
</evidence>
<comment type="similarity">
    <text evidence="6">Belongs to the glycosyl hydrolase 13 family. GlgE subfamily.</text>
</comment>
<dbReference type="InterPro" id="IPR021828">
    <property type="entry name" value="GlgE_dom_N/S"/>
</dbReference>
<keyword evidence="3 6" id="KW-0808">Transferase</keyword>
<protein>
    <recommendedName>
        <fullName evidence="6">Alpha-1,4-glucan:maltose-1-phosphate maltosyltransferase</fullName>
        <shortName evidence="6">GMPMT</shortName>
        <ecNumber evidence="6">2.4.99.16</ecNumber>
    </recommendedName>
    <alternativeName>
        <fullName evidence="6">(1-&gt;4)-alpha-D-glucan:maltose-1-phosphate alpha-D-maltosyltransferase</fullName>
    </alternativeName>
</protein>
<dbReference type="SMART" id="SM00642">
    <property type="entry name" value="Aamy"/>
    <property type="match status" value="1"/>
</dbReference>
<comment type="catalytic activity">
    <reaction evidence="5 6">
        <text>alpha-maltose 1-phosphate + [(1-&gt;4)-alpha-D-glucosyl](n) = [(1-&gt;4)-alpha-D-glucosyl](n+2) + phosphate</text>
        <dbReference type="Rhea" id="RHEA:42692"/>
        <dbReference type="Rhea" id="RHEA-COMP:9584"/>
        <dbReference type="Rhea" id="RHEA-COMP:10183"/>
        <dbReference type="ChEBI" id="CHEBI:15444"/>
        <dbReference type="ChEBI" id="CHEBI:43474"/>
        <dbReference type="ChEBI" id="CHEBI:63576"/>
        <dbReference type="EC" id="2.4.99.16"/>
    </reaction>
</comment>
<feature type="binding site" evidence="6">
    <location>
        <position position="323"/>
    </location>
    <ligand>
        <name>alpha-maltose 1-phosphate</name>
        <dbReference type="ChEBI" id="CHEBI:63576"/>
    </ligand>
</feature>
<dbReference type="Pfam" id="PF11896">
    <property type="entry name" value="GlgE_dom_N_S"/>
    <property type="match status" value="1"/>
</dbReference>
<dbReference type="Gene3D" id="2.60.40.1180">
    <property type="entry name" value="Golgi alpha-mannosidase II"/>
    <property type="match status" value="1"/>
</dbReference>
<organism evidence="9 10">
    <name type="scientific">Desertihabitans brevis</name>
    <dbReference type="NCBI Taxonomy" id="2268447"/>
    <lineage>
        <taxon>Bacteria</taxon>
        <taxon>Bacillati</taxon>
        <taxon>Actinomycetota</taxon>
        <taxon>Actinomycetes</taxon>
        <taxon>Propionibacteriales</taxon>
        <taxon>Propionibacteriaceae</taxon>
        <taxon>Desertihabitans</taxon>
    </lineage>
</organism>
<dbReference type="InterPro" id="IPR013783">
    <property type="entry name" value="Ig-like_fold"/>
</dbReference>
<evidence type="ECO:0000256" key="6">
    <source>
        <dbReference type="HAMAP-Rule" id="MF_02124"/>
    </source>
</evidence>
<feature type="binding site" evidence="6">
    <location>
        <position position="454"/>
    </location>
    <ligand>
        <name>alpha-maltose 1-phosphate</name>
        <dbReference type="ChEBI" id="CHEBI:63576"/>
    </ligand>
</feature>
<dbReference type="PANTHER" id="PTHR47786:SF2">
    <property type="entry name" value="GLYCOSYL HYDROLASE FAMILY 13 CATALYTIC DOMAIN-CONTAINING PROTEIN"/>
    <property type="match status" value="1"/>
</dbReference>
<feature type="active site" description="Proton donor" evidence="6">
    <location>
        <position position="482"/>
    </location>
</feature>
<dbReference type="EC" id="2.4.99.16" evidence="6"/>
<dbReference type="PANTHER" id="PTHR47786">
    <property type="entry name" value="ALPHA-1,4-GLUCAN:MALTOSE-1-PHOSPHATE MALTOSYLTRANSFERASE"/>
    <property type="match status" value="1"/>
</dbReference>
<dbReference type="EMBL" id="QOUI01000001">
    <property type="protein sequence ID" value="RCK71072.1"/>
    <property type="molecule type" value="Genomic_DNA"/>
</dbReference>
<keyword evidence="10" id="KW-1185">Reference proteome</keyword>
<dbReference type="InterPro" id="IPR049171">
    <property type="entry name" value="GLGE_C"/>
</dbReference>
<feature type="binding site" evidence="6">
    <location>
        <position position="383"/>
    </location>
    <ligand>
        <name>alpha-maltose 1-phosphate</name>
        <dbReference type="ChEBI" id="CHEBI:63576"/>
    </ligand>
</feature>
<evidence type="ECO:0000256" key="2">
    <source>
        <dbReference type="ARBA" id="ARBA00022676"/>
    </source>
</evidence>
<feature type="domain" description="Glycosyl hydrolase family 13 catalytic" evidence="8">
    <location>
        <begin position="265"/>
        <end position="618"/>
    </location>
</feature>